<name>A0ACB9H7T0_CICIN</name>
<dbReference type="Proteomes" id="UP001055811">
    <property type="component" value="Linkage Group LG01"/>
</dbReference>
<protein>
    <submittedName>
        <fullName evidence="1">Uncharacterized protein</fullName>
    </submittedName>
</protein>
<evidence type="ECO:0000313" key="2">
    <source>
        <dbReference type="Proteomes" id="UP001055811"/>
    </source>
</evidence>
<reference evidence="1 2" key="2">
    <citation type="journal article" date="2022" name="Mol. Ecol. Resour.">
        <title>The genomes of chicory, endive, great burdock and yacon provide insights into Asteraceae paleo-polyploidization history and plant inulin production.</title>
        <authorList>
            <person name="Fan W."/>
            <person name="Wang S."/>
            <person name="Wang H."/>
            <person name="Wang A."/>
            <person name="Jiang F."/>
            <person name="Liu H."/>
            <person name="Zhao H."/>
            <person name="Xu D."/>
            <person name="Zhang Y."/>
        </authorList>
    </citation>
    <scope>NUCLEOTIDE SEQUENCE [LARGE SCALE GENOMIC DNA]</scope>
    <source>
        <strain evidence="2">cv. Punajuju</strain>
        <tissue evidence="1">Leaves</tissue>
    </source>
</reference>
<organism evidence="1 2">
    <name type="scientific">Cichorium intybus</name>
    <name type="common">Chicory</name>
    <dbReference type="NCBI Taxonomy" id="13427"/>
    <lineage>
        <taxon>Eukaryota</taxon>
        <taxon>Viridiplantae</taxon>
        <taxon>Streptophyta</taxon>
        <taxon>Embryophyta</taxon>
        <taxon>Tracheophyta</taxon>
        <taxon>Spermatophyta</taxon>
        <taxon>Magnoliopsida</taxon>
        <taxon>eudicotyledons</taxon>
        <taxon>Gunneridae</taxon>
        <taxon>Pentapetalae</taxon>
        <taxon>asterids</taxon>
        <taxon>campanulids</taxon>
        <taxon>Asterales</taxon>
        <taxon>Asteraceae</taxon>
        <taxon>Cichorioideae</taxon>
        <taxon>Cichorieae</taxon>
        <taxon>Cichoriinae</taxon>
        <taxon>Cichorium</taxon>
    </lineage>
</organism>
<evidence type="ECO:0000313" key="1">
    <source>
        <dbReference type="EMBL" id="KAI3791488.1"/>
    </source>
</evidence>
<accession>A0ACB9H7T0</accession>
<reference evidence="2" key="1">
    <citation type="journal article" date="2022" name="Mol. Ecol. Resour.">
        <title>The genomes of chicory, endive, great burdock and yacon provide insights into Asteraceae palaeo-polyploidization history and plant inulin production.</title>
        <authorList>
            <person name="Fan W."/>
            <person name="Wang S."/>
            <person name="Wang H."/>
            <person name="Wang A."/>
            <person name="Jiang F."/>
            <person name="Liu H."/>
            <person name="Zhao H."/>
            <person name="Xu D."/>
            <person name="Zhang Y."/>
        </authorList>
    </citation>
    <scope>NUCLEOTIDE SEQUENCE [LARGE SCALE GENOMIC DNA]</scope>
    <source>
        <strain evidence="2">cv. Punajuju</strain>
    </source>
</reference>
<sequence length="185" mass="19936">MVNTQISDTQKDCNLRDVSLFIDGKNSKEENIAMITSVFTQAFDPDMSKMSIQVVLPSDKDLTSHKASRIFIAPGGELRISPGIMELVQKLKGSGKTVYLISGGFRQMINPVASILGVPSKNIYANNLLFNNSGEFGFDENEPTSTSGGKPTAVELIRKDVWIFLSAIVGPTTGLCAFKSGLASV</sequence>
<gene>
    <name evidence="1" type="ORF">L2E82_05259</name>
</gene>
<dbReference type="EMBL" id="CM042009">
    <property type="protein sequence ID" value="KAI3791488.1"/>
    <property type="molecule type" value="Genomic_DNA"/>
</dbReference>
<comment type="caution">
    <text evidence="1">The sequence shown here is derived from an EMBL/GenBank/DDBJ whole genome shotgun (WGS) entry which is preliminary data.</text>
</comment>
<keyword evidence="2" id="KW-1185">Reference proteome</keyword>
<proteinExistence type="predicted"/>